<sequence>MSFALIVLLTLLISLADLTSAWLFSSDPDHLGIELIRFSREGLMVVLAAWGLRAAHRSGASFMFAVLYAGVIGGYAVLASDDLELRVVIASAAKLSLPIVLVAAGYGSLETPRRLGLYTLILAAIAGASTAFGAWDVGQTQFWTETLQYGHYLNGVKGIISGFDSYYVLPFNFFGYEGERRAGGLVAAPLAQGSMVAIGAMLGFAVLQRKAFWLALGVLLVGMIGVWQSGTRGAMLILLIAVPVFLVLSGRGGTMARNLVMLAALIAGTYQTLQFVYSYSANFEDGSTIGHFEALQRNLEELGDVAIVGPGIGASGSVAADEGLEMAGGGEGSIFAIAYQIGVPGAVIFLCYYAAILRKTLQARRLGGATGDIASAVFALGIGIITTLISSDHIFSLSGMGIFWIVLGGIVAQADRAKAVRP</sequence>
<feature type="transmembrane region" description="Helical" evidence="1">
    <location>
        <begin position="115"/>
        <end position="135"/>
    </location>
</feature>
<proteinExistence type="predicted"/>
<keyword evidence="1" id="KW-1133">Transmembrane helix</keyword>
<feature type="transmembrane region" description="Helical" evidence="1">
    <location>
        <begin position="234"/>
        <end position="252"/>
    </location>
</feature>
<organism evidence="2">
    <name type="scientific">Magnetospirillum gryphiswaldense</name>
    <dbReference type="NCBI Taxonomy" id="55518"/>
    <lineage>
        <taxon>Bacteria</taxon>
        <taxon>Pseudomonadati</taxon>
        <taxon>Pseudomonadota</taxon>
        <taxon>Alphaproteobacteria</taxon>
        <taxon>Rhodospirillales</taxon>
        <taxon>Rhodospirillaceae</taxon>
        <taxon>Magnetospirillum</taxon>
    </lineage>
</organism>
<feature type="transmembrane region" description="Helical" evidence="1">
    <location>
        <begin position="182"/>
        <end position="204"/>
    </location>
</feature>
<name>A4TXA3_9PROT</name>
<keyword evidence="1" id="KW-0812">Transmembrane</keyword>
<evidence type="ECO:0000313" key="2">
    <source>
        <dbReference type="EMBL" id="CAM75260.1"/>
    </source>
</evidence>
<feature type="transmembrane region" description="Helical" evidence="1">
    <location>
        <begin position="366"/>
        <end position="388"/>
    </location>
</feature>
<dbReference type="AlphaFoldDB" id="A4TXA3"/>
<feature type="transmembrane region" description="Helical" evidence="1">
    <location>
        <begin position="59"/>
        <end position="79"/>
    </location>
</feature>
<keyword evidence="1" id="KW-0472">Membrane</keyword>
<feature type="transmembrane region" description="Helical" evidence="1">
    <location>
        <begin position="211"/>
        <end position="228"/>
    </location>
</feature>
<dbReference type="RefSeq" id="WP_024078867.1">
    <property type="nucleotide sequence ID" value="NZ_CP027527.1"/>
</dbReference>
<protein>
    <submittedName>
        <fullName evidence="2">Uncharacterized protein</fullName>
    </submittedName>
</protein>
<feature type="transmembrane region" description="Helical" evidence="1">
    <location>
        <begin position="85"/>
        <end position="103"/>
    </location>
</feature>
<feature type="transmembrane region" description="Helical" evidence="1">
    <location>
        <begin position="334"/>
        <end position="354"/>
    </location>
</feature>
<evidence type="ECO:0000256" key="1">
    <source>
        <dbReference type="SAM" id="Phobius"/>
    </source>
</evidence>
<gene>
    <name evidence="2" type="ORF">MGR_3521</name>
</gene>
<accession>A4TXA3</accession>
<reference evidence="2" key="1">
    <citation type="journal article" date="2007" name="J. Bacteriol.">
        <title>Comparative genome analysis of four magnetotactic bacteria reveals a complex set of group-specific genes implicated in magnetosome biomineralization and function.</title>
        <authorList>
            <person name="Richter M."/>
            <person name="Kube M."/>
            <person name="Bazylinski D.A."/>
            <person name="Lombardot T."/>
            <person name="Gloeckner F.O."/>
            <person name="Reinhardt R."/>
            <person name="Schueler D."/>
        </authorList>
    </citation>
    <scope>NUCLEOTIDE SEQUENCE</scope>
    <source>
        <strain evidence="2">MSR-1</strain>
    </source>
</reference>
<feature type="transmembrane region" description="Helical" evidence="1">
    <location>
        <begin position="394"/>
        <end position="412"/>
    </location>
</feature>
<dbReference type="EMBL" id="CU459003">
    <property type="protein sequence ID" value="CAM75260.1"/>
    <property type="molecule type" value="Genomic_DNA"/>
</dbReference>
<feature type="transmembrane region" description="Helical" evidence="1">
    <location>
        <begin position="259"/>
        <end position="277"/>
    </location>
</feature>